<reference evidence="8" key="1">
    <citation type="journal article" date="2019" name="Int. J. Syst. Evol. Microbiol.">
        <title>The Global Catalogue of Microorganisms (GCM) 10K type strain sequencing project: providing services to taxonomists for standard genome sequencing and annotation.</title>
        <authorList>
            <consortium name="The Broad Institute Genomics Platform"/>
            <consortium name="The Broad Institute Genome Sequencing Center for Infectious Disease"/>
            <person name="Wu L."/>
            <person name="Ma J."/>
        </authorList>
    </citation>
    <scope>NUCLEOTIDE SEQUENCE [LARGE SCALE GENOMIC DNA]</scope>
    <source>
        <strain evidence="8">JCM 6242</strain>
    </source>
</reference>
<evidence type="ECO:0000259" key="6">
    <source>
        <dbReference type="Pfam" id="PF00155"/>
    </source>
</evidence>
<evidence type="ECO:0000313" key="8">
    <source>
        <dbReference type="Proteomes" id="UP001500831"/>
    </source>
</evidence>
<evidence type="ECO:0000256" key="2">
    <source>
        <dbReference type="ARBA" id="ARBA00012224"/>
    </source>
</evidence>
<dbReference type="RefSeq" id="WP_344971383.1">
    <property type="nucleotide sequence ID" value="NZ_BAAAVI010000017.1"/>
</dbReference>
<dbReference type="EC" id="4.4.1.13" evidence="2"/>
<dbReference type="EMBL" id="BAAAVI010000017">
    <property type="protein sequence ID" value="GAA2868838.1"/>
    <property type="molecule type" value="Genomic_DNA"/>
</dbReference>
<proteinExistence type="inferred from homology"/>
<evidence type="ECO:0000256" key="3">
    <source>
        <dbReference type="ARBA" id="ARBA00022898"/>
    </source>
</evidence>
<protein>
    <recommendedName>
        <fullName evidence="2">cysteine-S-conjugate beta-lyase</fullName>
        <ecNumber evidence="2">4.4.1.13</ecNumber>
    </recommendedName>
</protein>
<keyword evidence="7" id="KW-0032">Aminotransferase</keyword>
<sequence length="402" mass="43696">MNREPSETTTFSAPADPFAAIDVERLRSGYGVKWGSLAPGTIGAWVADMDFGVPPAVRESILRVTEREDFGYPYWPGEDPVIEAFEERMAGRHGWRPEPGRTRVFTDLIQVLQVMIEHATEPGDGIAIHVPSYPPFLASIARSGRRIVPLPMVRGETGWGFSADGLTEHLREQGCRMLVLVNPHNPTGRVLTPAELASLAETAEELDLVVLADEIHADLVFAPYRHVPFASLGASAAGRTITATSATKAFNIAGLRCAVAHVGPERVRDALDRAPLDYFGTPGILGRVATVAAWRQADDWLAALMRTLERNRLLIEEWAAALPWDPRYHSPEGTYLSWFDFTGGPSGGVAPAEHLERVARVKLSEGADFSRGTAVDTGAFARLNFATSPSNLEEVLARLAAA</sequence>
<keyword evidence="3" id="KW-0663">Pyridoxal phosphate</keyword>
<dbReference type="SUPFAM" id="SSF53383">
    <property type="entry name" value="PLP-dependent transferases"/>
    <property type="match status" value="1"/>
</dbReference>
<evidence type="ECO:0000313" key="7">
    <source>
        <dbReference type="EMBL" id="GAA2868838.1"/>
    </source>
</evidence>
<keyword evidence="8" id="KW-1185">Reference proteome</keyword>
<comment type="similarity">
    <text evidence="5">Belongs to the class-II pyridoxal-phosphate-dependent aminotransferase family. MalY/PatB cystathionine beta-lyase subfamily.</text>
</comment>
<dbReference type="PANTHER" id="PTHR43525">
    <property type="entry name" value="PROTEIN MALY"/>
    <property type="match status" value="1"/>
</dbReference>
<dbReference type="Pfam" id="PF00155">
    <property type="entry name" value="Aminotran_1_2"/>
    <property type="match status" value="1"/>
</dbReference>
<dbReference type="Gene3D" id="3.90.1150.10">
    <property type="entry name" value="Aspartate Aminotransferase, domain 1"/>
    <property type="match status" value="1"/>
</dbReference>
<evidence type="ECO:0000256" key="5">
    <source>
        <dbReference type="ARBA" id="ARBA00037974"/>
    </source>
</evidence>
<dbReference type="InterPro" id="IPR015421">
    <property type="entry name" value="PyrdxlP-dep_Trfase_major"/>
</dbReference>
<evidence type="ECO:0000256" key="1">
    <source>
        <dbReference type="ARBA" id="ARBA00001933"/>
    </source>
</evidence>
<name>A0ABP6ICA8_9ACTN</name>
<organism evidence="7 8">
    <name type="scientific">Streptosporangium fragile</name>
    <dbReference type="NCBI Taxonomy" id="46186"/>
    <lineage>
        <taxon>Bacteria</taxon>
        <taxon>Bacillati</taxon>
        <taxon>Actinomycetota</taxon>
        <taxon>Actinomycetes</taxon>
        <taxon>Streptosporangiales</taxon>
        <taxon>Streptosporangiaceae</taxon>
        <taxon>Streptosporangium</taxon>
    </lineage>
</organism>
<dbReference type="Proteomes" id="UP001500831">
    <property type="component" value="Unassembled WGS sequence"/>
</dbReference>
<dbReference type="InterPro" id="IPR051798">
    <property type="entry name" value="Class-II_PLP-Dep_Aminotrans"/>
</dbReference>
<comment type="caution">
    <text evidence="7">The sequence shown here is derived from an EMBL/GenBank/DDBJ whole genome shotgun (WGS) entry which is preliminary data.</text>
</comment>
<dbReference type="CDD" id="cd00609">
    <property type="entry name" value="AAT_like"/>
    <property type="match status" value="1"/>
</dbReference>
<dbReference type="GO" id="GO:0008483">
    <property type="term" value="F:transaminase activity"/>
    <property type="evidence" value="ECO:0007669"/>
    <property type="project" value="UniProtKB-KW"/>
</dbReference>
<accession>A0ABP6ICA8</accession>
<dbReference type="InterPro" id="IPR015422">
    <property type="entry name" value="PyrdxlP-dep_Trfase_small"/>
</dbReference>
<keyword evidence="4" id="KW-0456">Lyase</keyword>
<comment type="cofactor">
    <cofactor evidence="1">
        <name>pyridoxal 5'-phosphate</name>
        <dbReference type="ChEBI" id="CHEBI:597326"/>
    </cofactor>
</comment>
<gene>
    <name evidence="7" type="ORF">GCM10010517_28730</name>
</gene>
<dbReference type="Gene3D" id="3.40.640.10">
    <property type="entry name" value="Type I PLP-dependent aspartate aminotransferase-like (Major domain)"/>
    <property type="match status" value="1"/>
</dbReference>
<dbReference type="InterPro" id="IPR004839">
    <property type="entry name" value="Aminotransferase_I/II_large"/>
</dbReference>
<evidence type="ECO:0000256" key="4">
    <source>
        <dbReference type="ARBA" id="ARBA00023239"/>
    </source>
</evidence>
<keyword evidence="7" id="KW-0808">Transferase</keyword>
<dbReference type="PANTHER" id="PTHR43525:SF1">
    <property type="entry name" value="PROTEIN MALY"/>
    <property type="match status" value="1"/>
</dbReference>
<feature type="domain" description="Aminotransferase class I/classII large" evidence="6">
    <location>
        <begin position="48"/>
        <end position="399"/>
    </location>
</feature>
<dbReference type="InterPro" id="IPR015424">
    <property type="entry name" value="PyrdxlP-dep_Trfase"/>
</dbReference>